<reference evidence="2 3" key="1">
    <citation type="submission" date="2011-09" db="EMBL/GenBank/DDBJ databases">
        <title>The draft genome of Methanotorris formicicus Mc-S-70.</title>
        <authorList>
            <consortium name="US DOE Joint Genome Institute (JGI-PGF)"/>
            <person name="Lucas S."/>
            <person name="Han J."/>
            <person name="Lapidus A."/>
            <person name="Cheng J.-F."/>
            <person name="Goodwin L."/>
            <person name="Pitluck S."/>
            <person name="Peters L."/>
            <person name="Land M.L."/>
            <person name="Hauser L."/>
            <person name="Sieprawska-Lupa M."/>
            <person name="Takai K."/>
            <person name="Miyazaki J."/>
            <person name="Whitman W."/>
            <person name="Woyke T.J."/>
        </authorList>
    </citation>
    <scope>NUCLEOTIDE SEQUENCE [LARGE SCALE GENOMIC DNA]</scope>
    <source>
        <strain evidence="2 3">Mc-S-70</strain>
    </source>
</reference>
<name>H1L1B5_9EURY</name>
<dbReference type="InterPro" id="IPR007159">
    <property type="entry name" value="SpoVT-AbrB_dom"/>
</dbReference>
<dbReference type="GO" id="GO:0003677">
    <property type="term" value="F:DNA binding"/>
    <property type="evidence" value="ECO:0007669"/>
    <property type="project" value="InterPro"/>
</dbReference>
<dbReference type="InterPro" id="IPR037914">
    <property type="entry name" value="SpoVT-AbrB_sf"/>
</dbReference>
<dbReference type="STRING" id="647171.MetfoDRAFT_1839"/>
<dbReference type="SMART" id="SM00966">
    <property type="entry name" value="SpoVT_AbrB"/>
    <property type="match status" value="1"/>
</dbReference>
<dbReference type="SUPFAM" id="SSF89447">
    <property type="entry name" value="AbrB/MazE/MraZ-like"/>
    <property type="match status" value="1"/>
</dbReference>
<sequence>MVYTTTLKKASTKGNSLRTTVPSGIVKAFGLKDGDKLEWEIVAKDNDLMIIVKPKIIQGNDHGK</sequence>
<keyword evidence="3" id="KW-1185">Reference proteome</keyword>
<dbReference type="AlphaFoldDB" id="H1L1B5"/>
<dbReference type="Proteomes" id="UP000003706">
    <property type="component" value="Unassembled WGS sequence"/>
</dbReference>
<feature type="domain" description="SpoVT-AbrB" evidence="1">
    <location>
        <begin position="11"/>
        <end position="58"/>
    </location>
</feature>
<evidence type="ECO:0000313" key="2">
    <source>
        <dbReference type="EMBL" id="EHP83875.1"/>
    </source>
</evidence>
<organism evidence="2 3">
    <name type="scientific">Methanotorris formicicus Mc-S-70</name>
    <dbReference type="NCBI Taxonomy" id="647171"/>
    <lineage>
        <taxon>Archaea</taxon>
        <taxon>Methanobacteriati</taxon>
        <taxon>Methanobacteriota</taxon>
        <taxon>Methanomada group</taxon>
        <taxon>Methanococci</taxon>
        <taxon>Methanococcales</taxon>
        <taxon>Methanocaldococcaceae</taxon>
        <taxon>Methanotorris</taxon>
    </lineage>
</organism>
<dbReference type="Pfam" id="PF04014">
    <property type="entry name" value="MazE_antitoxin"/>
    <property type="match status" value="1"/>
</dbReference>
<comment type="caution">
    <text evidence="2">The sequence shown here is derived from an EMBL/GenBank/DDBJ whole genome shotgun (WGS) entry which is preliminary data.</text>
</comment>
<proteinExistence type="predicted"/>
<gene>
    <name evidence="2" type="ORF">MetfoDRAFT_1839</name>
</gene>
<dbReference type="OrthoDB" id="358924at2157"/>
<dbReference type="EMBL" id="AGJL01000068">
    <property type="protein sequence ID" value="EHP83875.1"/>
    <property type="molecule type" value="Genomic_DNA"/>
</dbReference>
<dbReference type="Gene3D" id="2.10.260.10">
    <property type="match status" value="1"/>
</dbReference>
<evidence type="ECO:0000313" key="3">
    <source>
        <dbReference type="Proteomes" id="UP000003706"/>
    </source>
</evidence>
<evidence type="ECO:0000259" key="1">
    <source>
        <dbReference type="SMART" id="SM00966"/>
    </source>
</evidence>
<protein>
    <submittedName>
        <fullName evidence="2">SpoVT/AbrB domain-containing protein</fullName>
    </submittedName>
</protein>
<dbReference type="RefSeq" id="WP_007045260.1">
    <property type="nucleotide sequence ID" value="NZ_AGJL01000068.1"/>
</dbReference>
<accession>H1L1B5</accession>